<evidence type="ECO:0000313" key="2">
    <source>
        <dbReference type="Proteomes" id="UP000724584"/>
    </source>
</evidence>
<accession>A0ACB7PB37</accession>
<comment type="caution">
    <text evidence="1">The sequence shown here is derived from an EMBL/GenBank/DDBJ whole genome shotgun (WGS) entry which is preliminary data.</text>
</comment>
<sequence length="110" mass="11910">MAPIPRKESTLVERVQALTLHSKGAKTPEIENITGIRKEAFKALLRRAKDRGYCVGGPIKEEHVVNGPRTGRPTKGATESVTESVGEDPEEVILEALMETPTSSDAIKST</sequence>
<keyword evidence="2" id="KW-1185">Reference proteome</keyword>
<organism evidence="1 2">
    <name type="scientific">Chaetomium tenue</name>
    <dbReference type="NCBI Taxonomy" id="1854479"/>
    <lineage>
        <taxon>Eukaryota</taxon>
        <taxon>Fungi</taxon>
        <taxon>Dikarya</taxon>
        <taxon>Ascomycota</taxon>
        <taxon>Pezizomycotina</taxon>
        <taxon>Sordariomycetes</taxon>
        <taxon>Sordariomycetidae</taxon>
        <taxon>Sordariales</taxon>
        <taxon>Chaetomiaceae</taxon>
        <taxon>Chaetomium</taxon>
    </lineage>
</organism>
<gene>
    <name evidence="1" type="ORF">F5144DRAFT_161575</name>
</gene>
<proteinExistence type="predicted"/>
<name>A0ACB7PB37_9PEZI</name>
<dbReference type="EMBL" id="JAGIZQ010000003">
    <property type="protein sequence ID" value="KAH6635979.1"/>
    <property type="molecule type" value="Genomic_DNA"/>
</dbReference>
<dbReference type="Proteomes" id="UP000724584">
    <property type="component" value="Unassembled WGS sequence"/>
</dbReference>
<protein>
    <submittedName>
        <fullName evidence="1">Uncharacterized protein</fullName>
    </submittedName>
</protein>
<evidence type="ECO:0000313" key="1">
    <source>
        <dbReference type="EMBL" id="KAH6635979.1"/>
    </source>
</evidence>
<reference evidence="1 2" key="1">
    <citation type="journal article" date="2021" name="Nat. Commun.">
        <title>Genetic determinants of endophytism in the Arabidopsis root mycobiome.</title>
        <authorList>
            <person name="Mesny F."/>
            <person name="Miyauchi S."/>
            <person name="Thiergart T."/>
            <person name="Pickel B."/>
            <person name="Atanasova L."/>
            <person name="Karlsson M."/>
            <person name="Huettel B."/>
            <person name="Barry K.W."/>
            <person name="Haridas S."/>
            <person name="Chen C."/>
            <person name="Bauer D."/>
            <person name="Andreopoulos W."/>
            <person name="Pangilinan J."/>
            <person name="LaButti K."/>
            <person name="Riley R."/>
            <person name="Lipzen A."/>
            <person name="Clum A."/>
            <person name="Drula E."/>
            <person name="Henrissat B."/>
            <person name="Kohler A."/>
            <person name="Grigoriev I.V."/>
            <person name="Martin F.M."/>
            <person name="Hacquard S."/>
        </authorList>
    </citation>
    <scope>NUCLEOTIDE SEQUENCE [LARGE SCALE GENOMIC DNA]</scope>
    <source>
        <strain evidence="1 2">MPI-SDFR-AT-0079</strain>
    </source>
</reference>